<proteinExistence type="predicted"/>
<dbReference type="InterPro" id="IPR021842">
    <property type="entry name" value="DUF3435"/>
</dbReference>
<evidence type="ECO:0000256" key="1">
    <source>
        <dbReference type="SAM" id="MobiDB-lite"/>
    </source>
</evidence>
<keyword evidence="2" id="KW-1133">Transmembrane helix</keyword>
<name>A0A1Q5UNS9_9EURO</name>
<feature type="transmembrane region" description="Helical" evidence="2">
    <location>
        <begin position="158"/>
        <end position="180"/>
    </location>
</feature>
<dbReference type="AlphaFoldDB" id="A0A1Q5UNS9"/>
<feature type="region of interest" description="Disordered" evidence="1">
    <location>
        <begin position="263"/>
        <end position="297"/>
    </location>
</feature>
<comment type="caution">
    <text evidence="3">The sequence shown here is derived from an EMBL/GenBank/DDBJ whole genome shotgun (WGS) entry which is preliminary data.</text>
</comment>
<evidence type="ECO:0000313" key="4">
    <source>
        <dbReference type="Proteomes" id="UP000186955"/>
    </source>
</evidence>
<protein>
    <submittedName>
        <fullName evidence="3">Uncharacterized protein</fullName>
    </submittedName>
</protein>
<accession>A0A1Q5UNS9</accession>
<reference evidence="3 4" key="1">
    <citation type="submission" date="2016-10" db="EMBL/GenBank/DDBJ databases">
        <title>Genome sequence of the ascomycete fungus Penicillium subrubescens.</title>
        <authorList>
            <person name="De Vries R.P."/>
            <person name="Peng M."/>
            <person name="Dilokpimol A."/>
            <person name="Hilden K."/>
            <person name="Makela M.R."/>
            <person name="Grigoriev I."/>
            <person name="Riley R."/>
            <person name="Granchi Z."/>
        </authorList>
    </citation>
    <scope>NUCLEOTIDE SEQUENCE [LARGE SCALE GENOMIC DNA]</scope>
    <source>
        <strain evidence="3 4">CBS 132785</strain>
    </source>
</reference>
<dbReference type="Proteomes" id="UP000186955">
    <property type="component" value="Unassembled WGS sequence"/>
</dbReference>
<keyword evidence="2" id="KW-0472">Membrane</keyword>
<keyword evidence="4" id="KW-1185">Reference proteome</keyword>
<dbReference type="STRING" id="1316194.A0A1Q5UNS9"/>
<organism evidence="3 4">
    <name type="scientific">Penicillium subrubescens</name>
    <dbReference type="NCBI Taxonomy" id="1316194"/>
    <lineage>
        <taxon>Eukaryota</taxon>
        <taxon>Fungi</taxon>
        <taxon>Dikarya</taxon>
        <taxon>Ascomycota</taxon>
        <taxon>Pezizomycotina</taxon>
        <taxon>Eurotiomycetes</taxon>
        <taxon>Eurotiomycetidae</taxon>
        <taxon>Eurotiales</taxon>
        <taxon>Aspergillaceae</taxon>
        <taxon>Penicillium</taxon>
    </lineage>
</organism>
<keyword evidence="2" id="KW-0812">Transmembrane</keyword>
<evidence type="ECO:0000256" key="2">
    <source>
        <dbReference type="SAM" id="Phobius"/>
    </source>
</evidence>
<gene>
    <name evidence="3" type="ORF">PENSUB_176</name>
</gene>
<sequence>MSDREKCEATIGTRDIVRAEMRGHRTSSSVEVDQNKPAKKACTTAKPKKAVKNAGSCSMNKKQIGDHVKAALALNKYSLNRTVLSLQMDTAFFRTFFVDNDKLSKQLPITPTEFDDSSPVVVVELSHHQAAELLGVSKVKGGNRFTTTHLAAIIEKGFLYYAASVFFSAIDGFAGVLSIYRSAKRFNLPRSVFALSGAADDDEEAKKVLQVEDQMLPEQIDLLGKLFTWPTSRSLEAEWQRRNAAVAAISRYCCFLEGGPLRGRRKRAAPSDGFDEEQTNVLPEPARNRRSSPEPSQQDILLVKAENYIKKAKKPRRCFQCYGNTELPIHRRLPRAQRVIVYVQSVNRCRAGQTE</sequence>
<dbReference type="EMBL" id="MNBE01000117">
    <property type="protein sequence ID" value="OKP14121.1"/>
    <property type="molecule type" value="Genomic_DNA"/>
</dbReference>
<evidence type="ECO:0000313" key="3">
    <source>
        <dbReference type="EMBL" id="OKP14121.1"/>
    </source>
</evidence>
<dbReference type="Pfam" id="PF11917">
    <property type="entry name" value="DUF3435"/>
    <property type="match status" value="1"/>
</dbReference>